<keyword evidence="4" id="KW-1185">Reference proteome</keyword>
<dbReference type="EMBL" id="CP144090">
    <property type="protein sequence ID" value="WWD09253.1"/>
    <property type="molecule type" value="Genomic_DNA"/>
</dbReference>
<evidence type="ECO:0000313" key="4">
    <source>
        <dbReference type="Proteomes" id="UP001358614"/>
    </source>
</evidence>
<protein>
    <submittedName>
        <fullName evidence="3">Uncharacterized protein</fullName>
    </submittedName>
</protein>
<reference evidence="3 4" key="1">
    <citation type="submission" date="2024-01" db="EMBL/GenBank/DDBJ databases">
        <title>Comparative genomics of Cryptococcus and Kwoniella reveals pathogenesis evolution and contrasting modes of karyotype evolution via chromosome fusion or intercentromeric recombination.</title>
        <authorList>
            <person name="Coelho M.A."/>
            <person name="David-Palma M."/>
            <person name="Shea T."/>
            <person name="Bowers K."/>
            <person name="McGinley-Smith S."/>
            <person name="Mohammad A.W."/>
            <person name="Gnirke A."/>
            <person name="Yurkov A.M."/>
            <person name="Nowrousian M."/>
            <person name="Sun S."/>
            <person name="Cuomo C.A."/>
            <person name="Heitman J."/>
        </authorList>
    </citation>
    <scope>NUCLEOTIDE SEQUENCE [LARGE SCALE GENOMIC DNA]</scope>
    <source>
        <strain evidence="3 4">PYCC6329</strain>
    </source>
</reference>
<organism evidence="3 4">
    <name type="scientific">Kwoniella europaea PYCC6329</name>
    <dbReference type="NCBI Taxonomy" id="1423913"/>
    <lineage>
        <taxon>Eukaryota</taxon>
        <taxon>Fungi</taxon>
        <taxon>Dikarya</taxon>
        <taxon>Basidiomycota</taxon>
        <taxon>Agaricomycotina</taxon>
        <taxon>Tremellomycetes</taxon>
        <taxon>Tremellales</taxon>
        <taxon>Cryptococcaceae</taxon>
        <taxon>Kwoniella</taxon>
    </lineage>
</organism>
<accession>A0AAX4KSK2</accession>
<dbReference type="AlphaFoldDB" id="A0AAX4KSK2"/>
<proteinExistence type="predicted"/>
<sequence length="101" mass="11122">MLFCIVGLTLTFGSPDPETTVKVLDNVESVLTKLVSSENGTFDDSWRDYPSKNDIEEIGYVTDCVGVCDQIGVLTCADNVSERSPSKSVSSRTTKMDRFPY</sequence>
<evidence type="ECO:0000256" key="2">
    <source>
        <dbReference type="SAM" id="SignalP"/>
    </source>
</evidence>
<evidence type="ECO:0000313" key="3">
    <source>
        <dbReference type="EMBL" id="WWD09253.1"/>
    </source>
</evidence>
<feature type="region of interest" description="Disordered" evidence="1">
    <location>
        <begin position="81"/>
        <end position="101"/>
    </location>
</feature>
<feature type="signal peptide" evidence="2">
    <location>
        <begin position="1"/>
        <end position="15"/>
    </location>
</feature>
<keyword evidence="2" id="KW-0732">Signal</keyword>
<evidence type="ECO:0000256" key="1">
    <source>
        <dbReference type="SAM" id="MobiDB-lite"/>
    </source>
</evidence>
<dbReference type="Proteomes" id="UP001358614">
    <property type="component" value="Chromosome 2"/>
</dbReference>
<name>A0AAX4KSK2_9TREE</name>
<dbReference type="GeneID" id="91106176"/>
<dbReference type="RefSeq" id="XP_066087220.1">
    <property type="nucleotide sequence ID" value="XM_066231123.1"/>
</dbReference>
<dbReference type="KEGG" id="ker:91106176"/>
<gene>
    <name evidence="3" type="ORF">V865_007375</name>
</gene>
<feature type="chain" id="PRO_5043354516" evidence="2">
    <location>
        <begin position="16"/>
        <end position="101"/>
    </location>
</feature>